<dbReference type="InterPro" id="IPR014198">
    <property type="entry name" value="Spore_III_AB"/>
</dbReference>
<protein>
    <submittedName>
        <fullName evidence="1">Stage III sporulation protein AB</fullName>
    </submittedName>
</protein>
<dbReference type="Pfam" id="PF09548">
    <property type="entry name" value="Spore_III_AB"/>
    <property type="match status" value="1"/>
</dbReference>
<dbReference type="AlphaFoldDB" id="A0AAE3FHR1"/>
<proteinExistence type="predicted"/>
<evidence type="ECO:0000313" key="1">
    <source>
        <dbReference type="EMBL" id="MCI5754748.1"/>
    </source>
</evidence>
<evidence type="ECO:0000313" key="2">
    <source>
        <dbReference type="Proteomes" id="UP001139365"/>
    </source>
</evidence>
<sequence length="160" mass="17308">MMRVLGIILICTAAGGSGMLYAASLNREYEKLLGFIRLIRFIGTRIECFSQPLMTVYADFSDPALDSCGFTGALREDGFTAALCRCRDELCLDDAVFGILSEFGDGLGKSFSDDQVKHCARYADMLSERASELEKTLPGRKKTAVAVSASLAVMAAVILL</sequence>
<comment type="caution">
    <text evidence="1">The sequence shown here is derived from an EMBL/GenBank/DDBJ whole genome shotgun (WGS) entry which is preliminary data.</text>
</comment>
<dbReference type="Proteomes" id="UP001139365">
    <property type="component" value="Unassembled WGS sequence"/>
</dbReference>
<dbReference type="EMBL" id="JALEMU010000010">
    <property type="protein sequence ID" value="MCI5754748.1"/>
    <property type="molecule type" value="Genomic_DNA"/>
</dbReference>
<name>A0AAE3FHR1_9BACT</name>
<accession>A0AAE3FHR1</accession>
<organism evidence="1 2">
    <name type="scientific">Candidatus Colimorpha enterica</name>
    <dbReference type="NCBI Taxonomy" id="3083063"/>
    <lineage>
        <taxon>Bacteria</taxon>
        <taxon>Pseudomonadati</taxon>
        <taxon>Bacteroidota</taxon>
        <taxon>Bacteroidia</taxon>
        <taxon>Bacteroidales</taxon>
        <taxon>Candidatus Colimorpha</taxon>
    </lineage>
</organism>
<reference evidence="1 2" key="1">
    <citation type="submission" date="2022-03" db="EMBL/GenBank/DDBJ databases">
        <title>Metagenome-assembled genomes from swine fecal metagenomes.</title>
        <authorList>
            <person name="Holman D.B."/>
            <person name="Kommadath A."/>
        </authorList>
    </citation>
    <scope>NUCLEOTIDE SEQUENCE [LARGE SCALE GENOMIC DNA]</scope>
    <source>
        <strain evidence="1">SUG147</strain>
    </source>
</reference>
<gene>
    <name evidence="1" type="ORF">MR241_00455</name>
</gene>